<evidence type="ECO:0000313" key="3">
    <source>
        <dbReference type="Proteomes" id="UP000241421"/>
    </source>
</evidence>
<comment type="caution">
    <text evidence="2">The sequence shown here is derived from an EMBL/GenBank/DDBJ whole genome shotgun (WGS) entry which is preliminary data.</text>
</comment>
<keyword evidence="3" id="KW-1185">Reference proteome</keyword>
<keyword evidence="1" id="KW-0472">Membrane</keyword>
<evidence type="ECO:0000256" key="1">
    <source>
        <dbReference type="SAM" id="Phobius"/>
    </source>
</evidence>
<dbReference type="OrthoDB" id="6107348at2"/>
<feature type="transmembrane region" description="Helical" evidence="1">
    <location>
        <begin position="107"/>
        <end position="125"/>
    </location>
</feature>
<dbReference type="EMBL" id="PXWF02000275">
    <property type="protein sequence ID" value="PWF43685.1"/>
    <property type="molecule type" value="Genomic_DNA"/>
</dbReference>
<keyword evidence="1" id="KW-1133">Transmembrane helix</keyword>
<dbReference type="Proteomes" id="UP000241421">
    <property type="component" value="Unassembled WGS sequence"/>
</dbReference>
<sequence>MRTKKMAVTYAIELMAAMFVYAALLVATIKFGRPMQEGLLRTLVLLSPMLGFVLAGWAILRHFRRTDEYMRQNALESVAITAAITAALTFSYGFLETAGYPRLSMFWVWPVMGAVWALVLAVQAWRMR</sequence>
<keyword evidence="1" id="KW-0812">Transmembrane</keyword>
<organism evidence="2 3">
    <name type="scientific">Massilia glaciei</name>
    <dbReference type="NCBI Taxonomy" id="1524097"/>
    <lineage>
        <taxon>Bacteria</taxon>
        <taxon>Pseudomonadati</taxon>
        <taxon>Pseudomonadota</taxon>
        <taxon>Betaproteobacteria</taxon>
        <taxon>Burkholderiales</taxon>
        <taxon>Oxalobacteraceae</taxon>
        <taxon>Telluria group</taxon>
        <taxon>Massilia</taxon>
    </lineage>
</organism>
<evidence type="ECO:0000313" key="2">
    <source>
        <dbReference type="EMBL" id="PWF43685.1"/>
    </source>
</evidence>
<dbReference type="AlphaFoldDB" id="A0A2U2HG92"/>
<feature type="transmembrane region" description="Helical" evidence="1">
    <location>
        <begin position="75"/>
        <end position="95"/>
    </location>
</feature>
<feature type="transmembrane region" description="Helical" evidence="1">
    <location>
        <begin position="7"/>
        <end position="31"/>
    </location>
</feature>
<reference evidence="2 3" key="1">
    <citation type="submission" date="2018-04" db="EMBL/GenBank/DDBJ databases">
        <title>Massilia violaceinigra sp. nov., a novel purple-pigmented bacterium isolated from Tianshan glacier, Xinjiang, China.</title>
        <authorList>
            <person name="Wang H."/>
        </authorList>
    </citation>
    <scope>NUCLEOTIDE SEQUENCE [LARGE SCALE GENOMIC DNA]</scope>
    <source>
        <strain evidence="2 3">B448-2</strain>
    </source>
</reference>
<gene>
    <name evidence="2" type="ORF">C7C56_020550</name>
</gene>
<feature type="transmembrane region" description="Helical" evidence="1">
    <location>
        <begin position="43"/>
        <end position="63"/>
    </location>
</feature>
<protein>
    <submittedName>
        <fullName evidence="2">Uncharacterized protein</fullName>
    </submittedName>
</protein>
<accession>A0A2U2HG92</accession>
<proteinExistence type="predicted"/>
<name>A0A2U2HG92_9BURK</name>
<dbReference type="RefSeq" id="WP_106759229.1">
    <property type="nucleotide sequence ID" value="NZ_PXWF02000275.1"/>
</dbReference>